<dbReference type="Pfam" id="PF01568">
    <property type="entry name" value="Molydop_binding"/>
    <property type="match status" value="1"/>
</dbReference>
<sequence length="820" mass="89228">MSETKSPHGGLTRRSFLKTTGAVAAATAAVGSGATLVGLAEAGEAAADEAAQAESTFRSQCRGNCGSRCPLKVTVREGRAVKVTAMEYPGEDAHRRRLCVKGFSQPQRVYDADRLKYPLKRVGERGAGEWERIEWDEALEIIAGKMKTALAEHGGTSLGFWSSYGSYGSLNGAMGGFMSIAYGRFCTATGAVIFGAGADTAQQHVQSTLLGNKGNDFADAVNAKTIITWGGNPAEAYVHAWQYVCQAREKGAKLITIDPQFTASAAHSDTYVAITPGTDGAMMLAMANYIIENDLVDVAYMKSSTVSPFLVKEDGTYLRLSDFGVAPTEGPVNPQTGQPTMIDPVMVWDEAAGDKAPLPKAVDPAIEGSFEIDGTTYRTVYQTVKDHIKDYTVAKASGICGVPESTIEELARIYATEGPVYVMTFQGLGHHANSHHNYKNLAFLAALTGNAGKPGAAICGNPAPFSMIPYNTKAFMAGMPGPRICGMYLPEIVANKKFGKDDIDLQVLWIHNGNVLSCESGRLDLIEAVKKIDLVVCADVNMNDSAQWADIVLPVPHAFEMEDIDPVGSTPFPAYYEKGLEPLYECKTDVEIMRLLSEKMGMGKIYAKSDQDFLRDVYNTETNKKAGVSYDDFATGEFVRNPMTKPENLVPTYGPSEGTRLKYYIEKPTPRNSFGQEIADFEKLPYYEHANEAYLDNPLREKYPLLGCSEHNKYHVHSQLAVTPVVRELEPEPMIKINAADAAARGIEQGDLVRAYNDHGYAVVKALVTEGIMPGVVSIPHGFQAAQYVEGHTQDLTNVFMNDFCSNSAFYDFLCEVEKY</sequence>
<dbReference type="Pfam" id="PF10518">
    <property type="entry name" value="TAT_signal"/>
    <property type="match status" value="1"/>
</dbReference>
<keyword evidence="11" id="KW-1185">Reference proteome</keyword>
<protein>
    <submittedName>
        <fullName evidence="10">Nitrate reductase</fullName>
    </submittedName>
</protein>
<dbReference type="PROSITE" id="PS00551">
    <property type="entry name" value="MOLYBDOPTERIN_PROK_1"/>
    <property type="match status" value="1"/>
</dbReference>
<dbReference type="GO" id="GO:0046872">
    <property type="term" value="F:metal ion binding"/>
    <property type="evidence" value="ECO:0007669"/>
    <property type="project" value="UniProtKB-KW"/>
</dbReference>
<dbReference type="PROSITE" id="PS51318">
    <property type="entry name" value="TAT"/>
    <property type="match status" value="1"/>
</dbReference>
<dbReference type="GO" id="GO:0043546">
    <property type="term" value="F:molybdopterin cofactor binding"/>
    <property type="evidence" value="ECO:0007669"/>
    <property type="project" value="InterPro"/>
</dbReference>
<evidence type="ECO:0000256" key="4">
    <source>
        <dbReference type="ARBA" id="ARBA00022723"/>
    </source>
</evidence>
<dbReference type="Pfam" id="PF00384">
    <property type="entry name" value="Molybdopterin"/>
    <property type="match status" value="1"/>
</dbReference>
<dbReference type="GO" id="GO:0051539">
    <property type="term" value="F:4 iron, 4 sulfur cluster binding"/>
    <property type="evidence" value="ECO:0007669"/>
    <property type="project" value="UniProtKB-KW"/>
</dbReference>
<dbReference type="RefSeq" id="WP_114569098.1">
    <property type="nucleotide sequence ID" value="NZ_CABMMS010000006.1"/>
</dbReference>
<dbReference type="Proteomes" id="UP000254000">
    <property type="component" value="Unassembled WGS sequence"/>
</dbReference>
<evidence type="ECO:0000256" key="7">
    <source>
        <dbReference type="ARBA" id="ARBA00023004"/>
    </source>
</evidence>
<comment type="cofactor">
    <cofactor evidence="1">
        <name>[4Fe-4S] cluster</name>
        <dbReference type="ChEBI" id="CHEBI:49883"/>
    </cofactor>
</comment>
<dbReference type="Gene3D" id="3.40.50.12440">
    <property type="match status" value="2"/>
</dbReference>
<dbReference type="AlphaFoldDB" id="A0A369M0Y6"/>
<evidence type="ECO:0000256" key="1">
    <source>
        <dbReference type="ARBA" id="ARBA00001966"/>
    </source>
</evidence>
<evidence type="ECO:0000256" key="5">
    <source>
        <dbReference type="ARBA" id="ARBA00022729"/>
    </source>
</evidence>
<keyword evidence="6" id="KW-0560">Oxidoreductase</keyword>
<dbReference type="InterPro" id="IPR027467">
    <property type="entry name" value="MopterinOxRdtase_cofactor_BS"/>
</dbReference>
<evidence type="ECO:0000313" key="11">
    <source>
        <dbReference type="Proteomes" id="UP000254000"/>
    </source>
</evidence>
<dbReference type="InterPro" id="IPR050612">
    <property type="entry name" value="Prok_Mopterin_Oxidored"/>
</dbReference>
<evidence type="ECO:0000256" key="8">
    <source>
        <dbReference type="ARBA" id="ARBA00023014"/>
    </source>
</evidence>
<dbReference type="EMBL" id="PPTS01000006">
    <property type="protein sequence ID" value="RDB64078.1"/>
    <property type="molecule type" value="Genomic_DNA"/>
</dbReference>
<proteinExistence type="inferred from homology"/>
<dbReference type="InterPro" id="IPR006656">
    <property type="entry name" value="Mopterin_OxRdtase"/>
</dbReference>
<comment type="caution">
    <text evidence="10">The sequence shown here is derived from an EMBL/GenBank/DDBJ whole genome shotgun (WGS) entry which is preliminary data.</text>
</comment>
<dbReference type="PANTHER" id="PTHR43742:SF6">
    <property type="entry name" value="OXIDOREDUCTASE YYAE-RELATED"/>
    <property type="match status" value="1"/>
</dbReference>
<dbReference type="Gene3D" id="3.40.50.740">
    <property type="match status" value="1"/>
</dbReference>
<accession>A0A369M0Y6</accession>
<dbReference type="Gene3D" id="3.40.228.10">
    <property type="entry name" value="Dimethylsulfoxide Reductase, domain 2"/>
    <property type="match status" value="1"/>
</dbReference>
<dbReference type="PROSITE" id="PS51669">
    <property type="entry name" value="4FE4S_MOW_BIS_MGD"/>
    <property type="match status" value="1"/>
</dbReference>
<name>A0A369M0Y6_9ACTN</name>
<dbReference type="InterPro" id="IPR006963">
    <property type="entry name" value="Mopterin_OxRdtase_4Fe-4S_dom"/>
</dbReference>
<keyword evidence="3" id="KW-0004">4Fe-4S</keyword>
<organism evidence="10 11">
    <name type="scientific">Gordonibacter pamelaeae</name>
    <dbReference type="NCBI Taxonomy" id="471189"/>
    <lineage>
        <taxon>Bacteria</taxon>
        <taxon>Bacillati</taxon>
        <taxon>Actinomycetota</taxon>
        <taxon>Coriobacteriia</taxon>
        <taxon>Eggerthellales</taxon>
        <taxon>Eggerthellaceae</taxon>
        <taxon>Gordonibacter</taxon>
    </lineage>
</organism>
<reference evidence="10 11" key="1">
    <citation type="journal article" date="2018" name="Elife">
        <title>Discovery and characterization of a prevalent human gut bacterial enzyme sufficient for the inactivation of a family of plant toxins.</title>
        <authorList>
            <person name="Koppel N."/>
            <person name="Bisanz J.E."/>
            <person name="Pandelia M.E."/>
            <person name="Turnbaugh P.J."/>
            <person name="Balskus E.P."/>
        </authorList>
    </citation>
    <scope>NUCLEOTIDE SEQUENCE [LARGE SCALE GENOMIC DNA]</scope>
    <source>
        <strain evidence="10 11">3C</strain>
    </source>
</reference>
<dbReference type="InterPro" id="IPR009010">
    <property type="entry name" value="Asp_de-COase-like_dom_sf"/>
</dbReference>
<dbReference type="SUPFAM" id="SSF53706">
    <property type="entry name" value="Formate dehydrogenase/DMSO reductase, domains 1-3"/>
    <property type="match status" value="1"/>
</dbReference>
<dbReference type="Pfam" id="PF04879">
    <property type="entry name" value="Molybdop_Fe4S4"/>
    <property type="match status" value="1"/>
</dbReference>
<keyword evidence="8" id="KW-0411">Iron-sulfur</keyword>
<evidence type="ECO:0000259" key="9">
    <source>
        <dbReference type="PROSITE" id="PS51669"/>
    </source>
</evidence>
<keyword evidence="7" id="KW-0408">Iron</keyword>
<gene>
    <name evidence="10" type="ORF">C1877_10125</name>
</gene>
<dbReference type="NCBIfam" id="TIGR01409">
    <property type="entry name" value="TAT_signal_seq"/>
    <property type="match status" value="1"/>
</dbReference>
<dbReference type="PANTHER" id="PTHR43742">
    <property type="entry name" value="TRIMETHYLAMINE-N-OXIDE REDUCTASE"/>
    <property type="match status" value="1"/>
</dbReference>
<evidence type="ECO:0000313" key="10">
    <source>
        <dbReference type="EMBL" id="RDB64078.1"/>
    </source>
</evidence>
<dbReference type="OrthoDB" id="3169136at2"/>
<feature type="domain" description="4Fe-4S Mo/W bis-MGD-type" evidence="9">
    <location>
        <begin position="54"/>
        <end position="113"/>
    </location>
</feature>
<keyword evidence="4" id="KW-0479">Metal-binding</keyword>
<dbReference type="SUPFAM" id="SSF50692">
    <property type="entry name" value="ADC-like"/>
    <property type="match status" value="1"/>
</dbReference>
<comment type="similarity">
    <text evidence="2">Belongs to the prokaryotic molybdopterin-containing oxidoreductase family.</text>
</comment>
<dbReference type="InterPro" id="IPR006657">
    <property type="entry name" value="MoPterin_dinucl-bd_dom"/>
</dbReference>
<dbReference type="InterPro" id="IPR006311">
    <property type="entry name" value="TAT_signal"/>
</dbReference>
<dbReference type="InterPro" id="IPR019546">
    <property type="entry name" value="TAT_signal_bac_arc"/>
</dbReference>
<dbReference type="SMART" id="SM00926">
    <property type="entry name" value="Molybdop_Fe4S4"/>
    <property type="match status" value="1"/>
</dbReference>
<dbReference type="Gene3D" id="2.40.40.20">
    <property type="match status" value="1"/>
</dbReference>
<dbReference type="GO" id="GO:0016491">
    <property type="term" value="F:oxidoreductase activity"/>
    <property type="evidence" value="ECO:0007669"/>
    <property type="project" value="UniProtKB-KW"/>
</dbReference>
<evidence type="ECO:0000256" key="3">
    <source>
        <dbReference type="ARBA" id="ARBA00022485"/>
    </source>
</evidence>
<evidence type="ECO:0000256" key="6">
    <source>
        <dbReference type="ARBA" id="ARBA00023002"/>
    </source>
</evidence>
<evidence type="ECO:0000256" key="2">
    <source>
        <dbReference type="ARBA" id="ARBA00010312"/>
    </source>
</evidence>
<dbReference type="GeneID" id="78360048"/>
<keyword evidence="5" id="KW-0732">Signal</keyword>